<dbReference type="RefSeq" id="WP_051886004.1">
    <property type="nucleotide sequence ID" value="NZ_JBEWQG010000027.1"/>
</dbReference>
<keyword evidence="2" id="KW-1185">Reference proteome</keyword>
<gene>
    <name evidence="1" type="ORF">B0A62_03255</name>
</gene>
<proteinExistence type="predicted"/>
<sequence length="81" mass="9708">MSVYLCNMTRKERLLERNNLVRKHFYSLMAKNPKWRIDAVIEEVAKKYFLSTRTVDAIVNYEGIYNDNLKDSNKNSQLKMF</sequence>
<dbReference type="Proteomes" id="UP000198424">
    <property type="component" value="Unassembled WGS sequence"/>
</dbReference>
<organism evidence="1 2">
    <name type="scientific">Flavobacterium hydatis</name>
    <name type="common">Cytophaga aquatilis</name>
    <dbReference type="NCBI Taxonomy" id="991"/>
    <lineage>
        <taxon>Bacteria</taxon>
        <taxon>Pseudomonadati</taxon>
        <taxon>Bacteroidota</taxon>
        <taxon>Flavobacteriia</taxon>
        <taxon>Flavobacteriales</taxon>
        <taxon>Flavobacteriaceae</taxon>
        <taxon>Flavobacterium</taxon>
    </lineage>
</organism>
<evidence type="ECO:0000313" key="1">
    <source>
        <dbReference type="EMBL" id="OXA97888.1"/>
    </source>
</evidence>
<evidence type="ECO:0000313" key="2">
    <source>
        <dbReference type="Proteomes" id="UP000198424"/>
    </source>
</evidence>
<comment type="caution">
    <text evidence="1">The sequence shown here is derived from an EMBL/GenBank/DDBJ whole genome shotgun (WGS) entry which is preliminary data.</text>
</comment>
<dbReference type="EMBL" id="MUGY01000002">
    <property type="protein sequence ID" value="OXA97888.1"/>
    <property type="molecule type" value="Genomic_DNA"/>
</dbReference>
<accession>A0ABX4CMD5</accession>
<reference evidence="1 2" key="1">
    <citation type="submission" date="2016-11" db="EMBL/GenBank/DDBJ databases">
        <title>Whole genomes of Flavobacteriaceae.</title>
        <authorList>
            <person name="Stine C."/>
            <person name="Li C."/>
            <person name="Tadesse D."/>
        </authorList>
    </citation>
    <scope>NUCLEOTIDE SEQUENCE [LARGE SCALE GENOMIC DNA]</scope>
    <source>
        <strain evidence="1 2">ATCC 29551</strain>
    </source>
</reference>
<protein>
    <submittedName>
        <fullName evidence="1">Uncharacterized protein</fullName>
    </submittedName>
</protein>
<name>A0ABX4CMD5_FLAHY</name>